<feature type="region of interest" description="Disordered" evidence="1">
    <location>
        <begin position="208"/>
        <end position="232"/>
    </location>
</feature>
<evidence type="ECO:0000313" key="3">
    <source>
        <dbReference type="Proteomes" id="UP000020077"/>
    </source>
</evidence>
<evidence type="ECO:0000313" key="2">
    <source>
        <dbReference type="EMBL" id="KFB73003.1"/>
    </source>
</evidence>
<dbReference type="AlphaFoldDB" id="A0A080LWE0"/>
<protein>
    <submittedName>
        <fullName evidence="2">Uncharacterized protein</fullName>
    </submittedName>
</protein>
<sequence>MVEGVGGYRRCCRHPRFAARRQFQQGLGRLGRQVVGQGQQRVLGRVPDVVQPLGGHAVGQQFLVAATGEQRFQQRGGRRCERQFRLHIHGNEHLPHRLADFDPLRGAGPWVGFQPAPFRPVIGPVMVVDVAEQEARIALVHDQANVAADTHRPEIPVPRPVQPVQAHAGVGRVELQVEGRGLDRSLLVAAQARQAIGEGVGNAEFHRLSRATARPSGRRGSAAGRHAPAMPP</sequence>
<organism evidence="2 3">
    <name type="scientific">Candidatus Accumulibacter phosphatis</name>
    <dbReference type="NCBI Taxonomy" id="327160"/>
    <lineage>
        <taxon>Bacteria</taxon>
        <taxon>Pseudomonadati</taxon>
        <taxon>Pseudomonadota</taxon>
        <taxon>Betaproteobacteria</taxon>
        <taxon>Candidatus Accumulibacter</taxon>
    </lineage>
</organism>
<proteinExistence type="predicted"/>
<feature type="compositionally biased region" description="Low complexity" evidence="1">
    <location>
        <begin position="210"/>
        <end position="232"/>
    </location>
</feature>
<reference evidence="2 3" key="1">
    <citation type="submission" date="2014-02" db="EMBL/GenBank/DDBJ databases">
        <title>Expanding our view of genomic diversity in Candidatus Accumulibacter clades.</title>
        <authorList>
            <person name="Skennerton C.T."/>
            <person name="Barr J.J."/>
            <person name="Slater F.R."/>
            <person name="Bond P.L."/>
            <person name="Tyson G.W."/>
        </authorList>
    </citation>
    <scope>NUCLEOTIDE SEQUENCE [LARGE SCALE GENOMIC DNA]</scope>
    <source>
        <strain evidence="3">BA-91</strain>
    </source>
</reference>
<dbReference type="Proteomes" id="UP000020077">
    <property type="component" value="Unassembled WGS sequence"/>
</dbReference>
<accession>A0A080LWE0</accession>
<gene>
    <name evidence="2" type="ORF">AW09_001778</name>
</gene>
<evidence type="ECO:0000256" key="1">
    <source>
        <dbReference type="SAM" id="MobiDB-lite"/>
    </source>
</evidence>
<name>A0A080LWE0_9PROT</name>
<comment type="caution">
    <text evidence="2">The sequence shown here is derived from an EMBL/GenBank/DDBJ whole genome shotgun (WGS) entry which is preliminary data.</text>
</comment>
<dbReference type="EMBL" id="JDVG02000300">
    <property type="protein sequence ID" value="KFB73003.1"/>
    <property type="molecule type" value="Genomic_DNA"/>
</dbReference>